<evidence type="ECO:0000313" key="9">
    <source>
        <dbReference type="EMBL" id="CAI5781628.1"/>
    </source>
</evidence>
<proteinExistence type="inferred from homology"/>
<dbReference type="PANTHER" id="PTHR20859">
    <property type="entry name" value="INTERFERON/INTERLEUKIN RECEPTOR"/>
    <property type="match status" value="1"/>
</dbReference>
<dbReference type="InterPro" id="IPR050650">
    <property type="entry name" value="Type-II_Cytokine-TF_Rcpt"/>
</dbReference>
<evidence type="ECO:0000256" key="3">
    <source>
        <dbReference type="ARBA" id="ARBA00023157"/>
    </source>
</evidence>
<accession>A0AA35PDS4</accession>
<evidence type="ECO:0000313" key="10">
    <source>
        <dbReference type="Proteomes" id="UP001178461"/>
    </source>
</evidence>
<evidence type="ECO:0000256" key="4">
    <source>
        <dbReference type="ARBA" id="ARBA00023170"/>
    </source>
</evidence>
<keyword evidence="5" id="KW-0812">Transmembrane</keyword>
<feature type="signal peptide" evidence="6">
    <location>
        <begin position="1"/>
        <end position="19"/>
    </location>
</feature>
<comment type="similarity">
    <text evidence="1">Belongs to the type II cytokine receptor family.</text>
</comment>
<feature type="domain" description="Interferon/interleukin receptor" evidence="8">
    <location>
        <begin position="119"/>
        <end position="202"/>
    </location>
</feature>
<dbReference type="InterPro" id="IPR036116">
    <property type="entry name" value="FN3_sf"/>
</dbReference>
<dbReference type="EMBL" id="OX395133">
    <property type="protein sequence ID" value="CAI5781628.1"/>
    <property type="molecule type" value="Genomic_DNA"/>
</dbReference>
<evidence type="ECO:0000259" key="8">
    <source>
        <dbReference type="Pfam" id="PF09294"/>
    </source>
</evidence>
<feature type="chain" id="PRO_5041390388" evidence="6">
    <location>
        <begin position="20"/>
        <end position="583"/>
    </location>
</feature>
<dbReference type="Pfam" id="PF01108">
    <property type="entry name" value="Tissue_fac"/>
    <property type="match status" value="1"/>
</dbReference>
<evidence type="ECO:0000256" key="1">
    <source>
        <dbReference type="ARBA" id="ARBA00005399"/>
    </source>
</evidence>
<dbReference type="Gene3D" id="2.60.40.10">
    <property type="entry name" value="Immunoglobulins"/>
    <property type="match status" value="2"/>
</dbReference>
<keyword evidence="5" id="KW-1133">Transmembrane helix</keyword>
<dbReference type="FunFam" id="2.60.40.10:FF:000348">
    <property type="entry name" value="Interleukin 20 receptor subunit alpha"/>
    <property type="match status" value="1"/>
</dbReference>
<evidence type="ECO:0000256" key="6">
    <source>
        <dbReference type="SAM" id="SignalP"/>
    </source>
</evidence>
<dbReference type="InterPro" id="IPR013783">
    <property type="entry name" value="Ig-like_fold"/>
</dbReference>
<evidence type="ECO:0000256" key="2">
    <source>
        <dbReference type="ARBA" id="ARBA00022729"/>
    </source>
</evidence>
<keyword evidence="2 6" id="KW-0732">Signal</keyword>
<dbReference type="InterPro" id="IPR015373">
    <property type="entry name" value="Interferon/interleukin_rcp_dom"/>
</dbReference>
<dbReference type="InterPro" id="IPR003961">
    <property type="entry name" value="FN3_dom"/>
</dbReference>
<organism evidence="9 10">
    <name type="scientific">Podarcis lilfordi</name>
    <name type="common">Lilford's wall lizard</name>
    <dbReference type="NCBI Taxonomy" id="74358"/>
    <lineage>
        <taxon>Eukaryota</taxon>
        <taxon>Metazoa</taxon>
        <taxon>Chordata</taxon>
        <taxon>Craniata</taxon>
        <taxon>Vertebrata</taxon>
        <taxon>Euteleostomi</taxon>
        <taxon>Lepidosauria</taxon>
        <taxon>Squamata</taxon>
        <taxon>Bifurcata</taxon>
        <taxon>Unidentata</taxon>
        <taxon>Episquamata</taxon>
        <taxon>Laterata</taxon>
        <taxon>Lacertibaenia</taxon>
        <taxon>Lacertidae</taxon>
        <taxon>Podarcis</taxon>
    </lineage>
</organism>
<dbReference type="SUPFAM" id="SSF49265">
    <property type="entry name" value="Fibronectin type III"/>
    <property type="match status" value="2"/>
</dbReference>
<dbReference type="Proteomes" id="UP001178461">
    <property type="component" value="Chromosome 8"/>
</dbReference>
<feature type="domain" description="Fibronectin type-III" evidence="7">
    <location>
        <begin position="7"/>
        <end position="102"/>
    </location>
</feature>
<dbReference type="AlphaFoldDB" id="A0AA35PDS4"/>
<keyword evidence="3" id="KW-1015">Disulfide bond</keyword>
<dbReference type="PANTHER" id="PTHR20859:SF53">
    <property type="entry name" value="INTERLEUKIN-22 RECEPTOR SUBUNIT ALPHA-1"/>
    <property type="match status" value="1"/>
</dbReference>
<keyword evidence="4 9" id="KW-0675">Receptor</keyword>
<evidence type="ECO:0000256" key="5">
    <source>
        <dbReference type="SAM" id="Phobius"/>
    </source>
</evidence>
<name>A0AA35PDS4_9SAUR</name>
<protein>
    <submittedName>
        <fullName evidence="9">Interleukin-22 receptor subunit alpha-1</fullName>
    </submittedName>
</protein>
<keyword evidence="5" id="KW-0472">Membrane</keyword>
<sequence length="583" mass="66037">MKELLVFWALCSLVGNSLAERSPLIQQPIFSSTNFENIFTWKSWGEPLPGTVYDVQYKKYGDAWQNKSECQNITRRSCNLTLETENFTECYYARVRATVPNCCVSEWAESSRFYPRENTIIGSPDVKYTPSVNSIKFYVQPPATPLRDKDNQILTVVDIFSQIGTTFEYELTIHCQKTKQEWVKVNNNNEFEISDLYPNTEYNGTIHIRYSDKISKPYVFRAKTLSDTTWFAYLFAVALFAALLIFGTIYYFIYKYIKQHTAQQPTSLDFKDILRSQPLVPRVEHILNPYESCKPVQLTIEKHQAQITQHQGVFSLTETAYQKQANAPLFQTIAQHVGYTPQMAKNNPPCTQGPSPLTYGVCFEGTSCTKANSSANQVRKLDSLAEGSLSSGHYKAQPPEQIKRELWGNKPQQMPVPVLGDAERTQCLLLQEDMQDMPQLLPPLLEESVPATRGNKTGSYREQPAELQPSAVEFDQNAISDGNLLSSVPPSLFSHRTCSSLIQDQNPGQWVAWDLTAWTNPQHQPLGLPVLDCITQESKGLENKPGFLGTNPDTLDSAHSNGLFTSLFRDLELKVQWDQASEE</sequence>
<dbReference type="GO" id="GO:0004896">
    <property type="term" value="F:cytokine receptor activity"/>
    <property type="evidence" value="ECO:0007669"/>
    <property type="project" value="TreeGrafter"/>
</dbReference>
<keyword evidence="10" id="KW-1185">Reference proteome</keyword>
<reference evidence="9" key="1">
    <citation type="submission" date="2022-12" db="EMBL/GenBank/DDBJ databases">
        <authorList>
            <person name="Alioto T."/>
            <person name="Alioto T."/>
            <person name="Gomez Garrido J."/>
        </authorList>
    </citation>
    <scope>NUCLEOTIDE SEQUENCE</scope>
</reference>
<gene>
    <name evidence="9" type="ORF">PODLI_1B042729</name>
</gene>
<dbReference type="GO" id="GO:0005886">
    <property type="term" value="C:plasma membrane"/>
    <property type="evidence" value="ECO:0007669"/>
    <property type="project" value="TreeGrafter"/>
</dbReference>
<feature type="transmembrane region" description="Helical" evidence="5">
    <location>
        <begin position="230"/>
        <end position="253"/>
    </location>
</feature>
<dbReference type="Pfam" id="PF09294">
    <property type="entry name" value="Interfer-bind"/>
    <property type="match status" value="1"/>
</dbReference>
<evidence type="ECO:0000259" key="7">
    <source>
        <dbReference type="Pfam" id="PF01108"/>
    </source>
</evidence>